<dbReference type="InterPro" id="IPR003680">
    <property type="entry name" value="Flavodoxin_fold"/>
</dbReference>
<name>A0ABY7NS82_9SPHN</name>
<gene>
    <name evidence="6" type="primary">azoR</name>
    <name evidence="8" type="ORF">PBT88_04020</name>
</gene>
<dbReference type="PANTHER" id="PTHR43741:SF4">
    <property type="entry name" value="FMN-DEPENDENT NADH:QUINONE OXIDOREDUCTASE"/>
    <property type="match status" value="1"/>
</dbReference>
<accession>A0ABY7NS82</accession>
<comment type="caution">
    <text evidence="6">Lacks conserved residue(s) required for the propagation of feature annotation.</text>
</comment>
<comment type="function">
    <text evidence="6">Also exhibits azoreductase activity. Catalyzes the reductive cleavage of the azo bond in aromatic azo compounds to the corresponding amines.</text>
</comment>
<comment type="catalytic activity">
    <reaction evidence="5">
        <text>N,N-dimethyl-1,4-phenylenediamine + anthranilate + 2 NAD(+) = 2-(4-dimethylaminophenyl)diazenylbenzoate + 2 NADH + 2 H(+)</text>
        <dbReference type="Rhea" id="RHEA:55872"/>
        <dbReference type="ChEBI" id="CHEBI:15378"/>
        <dbReference type="ChEBI" id="CHEBI:15783"/>
        <dbReference type="ChEBI" id="CHEBI:16567"/>
        <dbReference type="ChEBI" id="CHEBI:57540"/>
        <dbReference type="ChEBI" id="CHEBI:57945"/>
        <dbReference type="ChEBI" id="CHEBI:71579"/>
        <dbReference type="EC" id="1.7.1.17"/>
    </reaction>
    <physiologicalReaction direction="right-to-left" evidence="5">
        <dbReference type="Rhea" id="RHEA:55874"/>
    </physiologicalReaction>
</comment>
<keyword evidence="1 6" id="KW-0285">Flavoprotein</keyword>
<evidence type="ECO:0000259" key="7">
    <source>
        <dbReference type="Pfam" id="PF02525"/>
    </source>
</evidence>
<organism evidence="8 9">
    <name type="scientific">Sphingomonas abietis</name>
    <dbReference type="NCBI Taxonomy" id="3012344"/>
    <lineage>
        <taxon>Bacteria</taxon>
        <taxon>Pseudomonadati</taxon>
        <taxon>Pseudomonadota</taxon>
        <taxon>Alphaproteobacteria</taxon>
        <taxon>Sphingomonadales</taxon>
        <taxon>Sphingomonadaceae</taxon>
        <taxon>Sphingomonas</taxon>
    </lineage>
</organism>
<evidence type="ECO:0000256" key="3">
    <source>
        <dbReference type="ARBA" id="ARBA00023002"/>
    </source>
</evidence>
<comment type="similarity">
    <text evidence="6">Belongs to the azoreductase type 1 family.</text>
</comment>
<evidence type="ECO:0000256" key="2">
    <source>
        <dbReference type="ARBA" id="ARBA00022643"/>
    </source>
</evidence>
<feature type="binding site" evidence="6">
    <location>
        <position position="9"/>
    </location>
    <ligand>
        <name>FMN</name>
        <dbReference type="ChEBI" id="CHEBI:58210"/>
    </ligand>
</feature>
<proteinExistence type="inferred from homology"/>
<dbReference type="Gene3D" id="3.40.50.360">
    <property type="match status" value="1"/>
</dbReference>
<feature type="domain" description="Flavodoxin-like fold" evidence="7">
    <location>
        <begin position="1"/>
        <end position="193"/>
    </location>
</feature>
<evidence type="ECO:0000256" key="6">
    <source>
        <dbReference type="HAMAP-Rule" id="MF_01216"/>
    </source>
</evidence>
<evidence type="ECO:0000313" key="8">
    <source>
        <dbReference type="EMBL" id="WBO23311.1"/>
    </source>
</evidence>
<comment type="catalytic activity">
    <reaction evidence="6">
        <text>2 a quinone + NADH + H(+) = 2 a 1,4-benzosemiquinone + NAD(+)</text>
        <dbReference type="Rhea" id="RHEA:65952"/>
        <dbReference type="ChEBI" id="CHEBI:15378"/>
        <dbReference type="ChEBI" id="CHEBI:57540"/>
        <dbReference type="ChEBI" id="CHEBI:57945"/>
        <dbReference type="ChEBI" id="CHEBI:132124"/>
        <dbReference type="ChEBI" id="CHEBI:134225"/>
    </reaction>
</comment>
<dbReference type="Proteomes" id="UP001210865">
    <property type="component" value="Chromosome"/>
</dbReference>
<keyword evidence="2 6" id="KW-0288">FMN</keyword>
<dbReference type="EMBL" id="CP115174">
    <property type="protein sequence ID" value="WBO23311.1"/>
    <property type="molecule type" value="Genomic_DNA"/>
</dbReference>
<comment type="subunit">
    <text evidence="6">Homodimer.</text>
</comment>
<reference evidence="8 9" key="1">
    <citation type="submission" date="2022-12" db="EMBL/GenBank/DDBJ databases">
        <title>Sphingomonas abieness sp. nov., an endophytic bacterium isolated from Abies koreana.</title>
        <authorList>
            <person name="Jiang L."/>
            <person name="Lee J."/>
        </authorList>
    </citation>
    <scope>NUCLEOTIDE SEQUENCE [LARGE SCALE GENOMIC DNA]</scope>
    <source>
        <strain evidence="9">PAMB 00755</strain>
    </source>
</reference>
<dbReference type="SUPFAM" id="SSF52218">
    <property type="entry name" value="Flavoproteins"/>
    <property type="match status" value="1"/>
</dbReference>
<comment type="cofactor">
    <cofactor evidence="6">
        <name>FMN</name>
        <dbReference type="ChEBI" id="CHEBI:58210"/>
    </cofactor>
    <text evidence="6">Binds 1 FMN per subunit.</text>
</comment>
<comment type="function">
    <text evidence="6">Quinone reductase that provides resistance to thiol-specific stress caused by electrophilic quinones.</text>
</comment>
<dbReference type="InterPro" id="IPR023048">
    <property type="entry name" value="NADH:quinone_OxRdtase_FMN_depd"/>
</dbReference>
<evidence type="ECO:0000256" key="4">
    <source>
        <dbReference type="ARBA" id="ARBA00023027"/>
    </source>
</evidence>
<sequence length="197" mass="20905">MQVLVLQTSLRGADSASRALVDTYLNTLQAHHRDVTITVRDLASQPIPHLPAALIPVQLGLSEGADESAALAEELIVELERADIVVIGVAFYNFMISSSLKAWSDYVVRVRRTFVYGAEGPIGLLPAGKKVIAFMASGGVYSAGPAAAMDLAIPYLRTIFGFIGITDVEVVRAEAQADPTAGPVALDRALEAARLFA</sequence>
<dbReference type="EC" id="1.6.5.-" evidence="6"/>
<keyword evidence="9" id="KW-1185">Reference proteome</keyword>
<dbReference type="HAMAP" id="MF_01216">
    <property type="entry name" value="Azoreductase_type1"/>
    <property type="match status" value="1"/>
</dbReference>
<protein>
    <recommendedName>
        <fullName evidence="6">FMN dependent NADH:quinone oxidoreductase</fullName>
        <ecNumber evidence="6">1.6.5.-</ecNumber>
    </recommendedName>
    <alternativeName>
        <fullName evidence="6">Azo-dye reductase</fullName>
    </alternativeName>
    <alternativeName>
        <fullName evidence="6">FMN-dependent NADH-azo compound oxidoreductase</fullName>
    </alternativeName>
    <alternativeName>
        <fullName evidence="6">FMN-dependent NADH-azoreductase</fullName>
        <ecNumber evidence="6">1.7.1.17</ecNumber>
    </alternativeName>
</protein>
<dbReference type="PANTHER" id="PTHR43741">
    <property type="entry name" value="FMN-DEPENDENT NADH-AZOREDUCTASE 1"/>
    <property type="match status" value="1"/>
</dbReference>
<dbReference type="InterPro" id="IPR029039">
    <property type="entry name" value="Flavoprotein-like_sf"/>
</dbReference>
<dbReference type="Pfam" id="PF02525">
    <property type="entry name" value="Flavodoxin_2"/>
    <property type="match status" value="1"/>
</dbReference>
<keyword evidence="4 6" id="KW-0520">NAD</keyword>
<dbReference type="EC" id="1.7.1.17" evidence="6"/>
<evidence type="ECO:0000256" key="1">
    <source>
        <dbReference type="ARBA" id="ARBA00022630"/>
    </source>
</evidence>
<feature type="binding site" evidence="6">
    <location>
        <begin position="15"/>
        <end position="17"/>
    </location>
    <ligand>
        <name>FMN</name>
        <dbReference type="ChEBI" id="CHEBI:58210"/>
    </ligand>
</feature>
<evidence type="ECO:0000313" key="9">
    <source>
        <dbReference type="Proteomes" id="UP001210865"/>
    </source>
</evidence>
<evidence type="ECO:0000256" key="5">
    <source>
        <dbReference type="ARBA" id="ARBA00048542"/>
    </source>
</evidence>
<keyword evidence="3 6" id="KW-0560">Oxidoreductase</keyword>
<dbReference type="InterPro" id="IPR050104">
    <property type="entry name" value="FMN-dep_NADH:Q_OxRdtase_AzoR1"/>
</dbReference>
<dbReference type="RefSeq" id="WP_270077946.1">
    <property type="nucleotide sequence ID" value="NZ_CP115174.1"/>
</dbReference>